<protein>
    <submittedName>
        <fullName evidence="1">Uncharacterized protein</fullName>
    </submittedName>
</protein>
<dbReference type="Proteomes" id="UP000639403">
    <property type="component" value="Unassembled WGS sequence"/>
</dbReference>
<gene>
    <name evidence="1" type="ORF">IEO21_10937</name>
</gene>
<comment type="caution">
    <text evidence="1">The sequence shown here is derived from an EMBL/GenBank/DDBJ whole genome shotgun (WGS) entry which is preliminary data.</text>
</comment>
<reference evidence="1" key="1">
    <citation type="submission" date="2020-11" db="EMBL/GenBank/DDBJ databases">
        <authorList>
            <person name="Koelle M."/>
            <person name="Horta M.A.C."/>
            <person name="Nowrousian M."/>
            <person name="Ohm R.A."/>
            <person name="Benz P."/>
            <person name="Pilgard A."/>
        </authorList>
    </citation>
    <scope>NUCLEOTIDE SEQUENCE</scope>
    <source>
        <strain evidence="1">FPRL280</strain>
    </source>
</reference>
<accession>A0A8H7NRK9</accession>
<evidence type="ECO:0000313" key="1">
    <source>
        <dbReference type="EMBL" id="KAF9796883.1"/>
    </source>
</evidence>
<dbReference type="AlphaFoldDB" id="A0A8H7NRK9"/>
<organism evidence="1 2">
    <name type="scientific">Rhodonia placenta</name>
    <dbReference type="NCBI Taxonomy" id="104341"/>
    <lineage>
        <taxon>Eukaryota</taxon>
        <taxon>Fungi</taxon>
        <taxon>Dikarya</taxon>
        <taxon>Basidiomycota</taxon>
        <taxon>Agaricomycotina</taxon>
        <taxon>Agaricomycetes</taxon>
        <taxon>Polyporales</taxon>
        <taxon>Adustoporiaceae</taxon>
        <taxon>Rhodonia</taxon>
    </lineage>
</organism>
<dbReference type="EMBL" id="JADOXO010001260">
    <property type="protein sequence ID" value="KAF9796883.1"/>
    <property type="molecule type" value="Genomic_DNA"/>
</dbReference>
<proteinExistence type="predicted"/>
<reference evidence="1" key="2">
    <citation type="journal article" name="Front. Microbiol.">
        <title>Degradative Capacity of Two Strains of Rhodonia placenta: From Phenotype to Genotype.</title>
        <authorList>
            <person name="Kolle M."/>
            <person name="Horta M.A.C."/>
            <person name="Nowrousian M."/>
            <person name="Ohm R.A."/>
            <person name="Benz J.P."/>
            <person name="Pilgard A."/>
        </authorList>
    </citation>
    <scope>NUCLEOTIDE SEQUENCE</scope>
    <source>
        <strain evidence="1">FPRL280</strain>
    </source>
</reference>
<evidence type="ECO:0000313" key="2">
    <source>
        <dbReference type="Proteomes" id="UP000639403"/>
    </source>
</evidence>
<sequence length="180" mass="19650">MYCDQYRICIEGNRLHADADGTPKHGLLVRACLALGSGYSSFILTTLLPTESLKYFDISRYLVPKTLACGDVIHAVHGLAGARTPPIALESLLTQSPALPSSLLSVSISASFITNFDAPRLARIWLALHGRIWKQWCSRVAETRSCQFGGVYGVETDRLGILTRTNGSLHATLMQHIPVV</sequence>
<name>A0A8H7NRK9_9APHY</name>